<dbReference type="HOGENOM" id="CLU_1750108_0_0_1"/>
<dbReference type="InParanoid" id="F4SCN0"/>
<feature type="region of interest" description="Disordered" evidence="1">
    <location>
        <begin position="1"/>
        <end position="28"/>
    </location>
</feature>
<dbReference type="AlphaFoldDB" id="F4SCN0"/>
<sequence>MSAFNHHQVHFLTPPNQSTPTPSSSSRYTKLSKLSKTITTNANHFNLNHDLINSSNHLNHLHHQINKTHQTHDLNSKSGSLINLSNNLSCFQTSNDHQQQLSLTEFELSKCVIQSQLDPIEDFIQISELSSSECRKVELVESQLSKDES</sequence>
<dbReference type="GeneID" id="18925258"/>
<evidence type="ECO:0000256" key="1">
    <source>
        <dbReference type="SAM" id="MobiDB-lite"/>
    </source>
</evidence>
<protein>
    <submittedName>
        <fullName evidence="2">Uncharacterized protein</fullName>
    </submittedName>
</protein>
<dbReference type="EMBL" id="GL883214">
    <property type="protein sequence ID" value="EGF97586.1"/>
    <property type="molecule type" value="Genomic_DNA"/>
</dbReference>
<keyword evidence="3" id="KW-1185">Reference proteome</keyword>
<gene>
    <name evidence="2" type="ORF">MELLADRAFT_114215</name>
</gene>
<organism evidence="3">
    <name type="scientific">Melampsora larici-populina (strain 98AG31 / pathotype 3-4-7)</name>
    <name type="common">Poplar leaf rust fungus</name>
    <dbReference type="NCBI Taxonomy" id="747676"/>
    <lineage>
        <taxon>Eukaryota</taxon>
        <taxon>Fungi</taxon>
        <taxon>Dikarya</taxon>
        <taxon>Basidiomycota</taxon>
        <taxon>Pucciniomycotina</taxon>
        <taxon>Pucciniomycetes</taxon>
        <taxon>Pucciniales</taxon>
        <taxon>Melampsoraceae</taxon>
        <taxon>Melampsora</taxon>
    </lineage>
</organism>
<dbReference type="RefSeq" id="XP_007419133.1">
    <property type="nucleotide sequence ID" value="XM_007419071.1"/>
</dbReference>
<evidence type="ECO:0000313" key="2">
    <source>
        <dbReference type="EMBL" id="EGF97586.1"/>
    </source>
</evidence>
<accession>F4SCN0</accession>
<evidence type="ECO:0000313" key="3">
    <source>
        <dbReference type="Proteomes" id="UP000001072"/>
    </source>
</evidence>
<proteinExistence type="predicted"/>
<feature type="compositionally biased region" description="Low complexity" evidence="1">
    <location>
        <begin position="13"/>
        <end position="28"/>
    </location>
</feature>
<reference evidence="3" key="1">
    <citation type="journal article" date="2011" name="Proc. Natl. Acad. Sci. U.S.A.">
        <title>Obligate biotrophy features unraveled by the genomic analysis of rust fungi.</title>
        <authorList>
            <person name="Duplessis S."/>
            <person name="Cuomo C.A."/>
            <person name="Lin Y.-C."/>
            <person name="Aerts A."/>
            <person name="Tisserant E."/>
            <person name="Veneault-Fourrey C."/>
            <person name="Joly D.L."/>
            <person name="Hacquard S."/>
            <person name="Amselem J."/>
            <person name="Cantarel B.L."/>
            <person name="Chiu R."/>
            <person name="Coutinho P.M."/>
            <person name="Feau N."/>
            <person name="Field M."/>
            <person name="Frey P."/>
            <person name="Gelhaye E."/>
            <person name="Goldberg J."/>
            <person name="Grabherr M.G."/>
            <person name="Kodira C.D."/>
            <person name="Kohler A."/>
            <person name="Kuees U."/>
            <person name="Lindquist E.A."/>
            <person name="Lucas S.M."/>
            <person name="Mago R."/>
            <person name="Mauceli E."/>
            <person name="Morin E."/>
            <person name="Murat C."/>
            <person name="Pangilinan J.L."/>
            <person name="Park R."/>
            <person name="Pearson M."/>
            <person name="Quesneville H."/>
            <person name="Rouhier N."/>
            <person name="Sakthikumar S."/>
            <person name="Salamov A.A."/>
            <person name="Schmutz J."/>
            <person name="Selles B."/>
            <person name="Shapiro H."/>
            <person name="Tanguay P."/>
            <person name="Tuskan G.A."/>
            <person name="Henrissat B."/>
            <person name="Van de Peer Y."/>
            <person name="Rouze P."/>
            <person name="Ellis J.G."/>
            <person name="Dodds P.N."/>
            <person name="Schein J.E."/>
            <person name="Zhong S."/>
            <person name="Hamelin R.C."/>
            <person name="Grigoriev I.V."/>
            <person name="Szabo L.J."/>
            <person name="Martin F."/>
        </authorList>
    </citation>
    <scope>NUCLEOTIDE SEQUENCE [LARGE SCALE GENOMIC DNA]</scope>
    <source>
        <strain evidence="3">98AG31 / pathotype 3-4-7</strain>
    </source>
</reference>
<dbReference type="KEGG" id="mlr:MELLADRAFT_114215"/>
<dbReference type="VEuPathDB" id="FungiDB:MELLADRAFT_114215"/>
<dbReference type="Proteomes" id="UP000001072">
    <property type="component" value="Unassembled WGS sequence"/>
</dbReference>
<name>F4SCN0_MELLP</name>